<dbReference type="AlphaFoldDB" id="A0A0L7QR50"/>
<keyword evidence="8" id="KW-0492">Microsome</keyword>
<gene>
    <name evidence="15" type="ORF">WH47_04371</name>
</gene>
<dbReference type="SUPFAM" id="SSF48264">
    <property type="entry name" value="Cytochrome P450"/>
    <property type="match status" value="1"/>
</dbReference>
<dbReference type="InterPro" id="IPR017972">
    <property type="entry name" value="Cyt_P450_CS"/>
</dbReference>
<evidence type="ECO:0000256" key="9">
    <source>
        <dbReference type="ARBA" id="ARBA00023002"/>
    </source>
</evidence>
<dbReference type="InterPro" id="IPR001128">
    <property type="entry name" value="Cyt_P450"/>
</dbReference>
<keyword evidence="5 13" id="KW-0349">Heme</keyword>
<dbReference type="PRINTS" id="PR00463">
    <property type="entry name" value="EP450I"/>
</dbReference>
<evidence type="ECO:0000256" key="8">
    <source>
        <dbReference type="ARBA" id="ARBA00022848"/>
    </source>
</evidence>
<keyword evidence="16" id="KW-1185">Reference proteome</keyword>
<evidence type="ECO:0000256" key="5">
    <source>
        <dbReference type="ARBA" id="ARBA00022617"/>
    </source>
</evidence>
<dbReference type="OrthoDB" id="2789670at2759"/>
<comment type="similarity">
    <text evidence="4 14">Belongs to the cytochrome P450 family.</text>
</comment>
<dbReference type="InterPro" id="IPR036396">
    <property type="entry name" value="Cyt_P450_sf"/>
</dbReference>
<dbReference type="Gene3D" id="1.10.630.10">
    <property type="entry name" value="Cytochrome P450"/>
    <property type="match status" value="1"/>
</dbReference>
<dbReference type="PROSITE" id="PS00086">
    <property type="entry name" value="CYTOCHROME_P450"/>
    <property type="match status" value="1"/>
</dbReference>
<evidence type="ECO:0000313" key="15">
    <source>
        <dbReference type="EMBL" id="KOC61105.1"/>
    </source>
</evidence>
<dbReference type="Pfam" id="PF00067">
    <property type="entry name" value="p450"/>
    <property type="match status" value="1"/>
</dbReference>
<dbReference type="InterPro" id="IPR050476">
    <property type="entry name" value="Insect_CytP450_Detox"/>
</dbReference>
<dbReference type="PANTHER" id="PTHR24292">
    <property type="entry name" value="CYTOCHROME P450"/>
    <property type="match status" value="1"/>
</dbReference>
<evidence type="ECO:0000256" key="13">
    <source>
        <dbReference type="PIRSR" id="PIRSR602401-1"/>
    </source>
</evidence>
<dbReference type="GO" id="GO:0016705">
    <property type="term" value="F:oxidoreductase activity, acting on paired donors, with incorporation or reduction of molecular oxygen"/>
    <property type="evidence" value="ECO:0007669"/>
    <property type="project" value="InterPro"/>
</dbReference>
<comment type="subcellular location">
    <subcellularLocation>
        <location evidence="3">Endoplasmic reticulum membrane</location>
        <topology evidence="3">Peripheral membrane protein</topology>
    </subcellularLocation>
    <subcellularLocation>
        <location evidence="2">Microsome membrane</location>
        <topology evidence="2">Peripheral membrane protein</topology>
    </subcellularLocation>
</comment>
<keyword evidence="11 14" id="KW-0503">Monooxygenase</keyword>
<dbReference type="CDD" id="cd11056">
    <property type="entry name" value="CYP6-like"/>
    <property type="match status" value="1"/>
</dbReference>
<evidence type="ECO:0000256" key="12">
    <source>
        <dbReference type="ARBA" id="ARBA00023136"/>
    </source>
</evidence>
<evidence type="ECO:0000256" key="14">
    <source>
        <dbReference type="RuleBase" id="RU000461"/>
    </source>
</evidence>
<keyword evidence="6 13" id="KW-0479">Metal-binding</keyword>
<dbReference type="PANTHER" id="PTHR24292:SF54">
    <property type="entry name" value="CYP9F3-RELATED"/>
    <property type="match status" value="1"/>
</dbReference>
<evidence type="ECO:0000256" key="4">
    <source>
        <dbReference type="ARBA" id="ARBA00010617"/>
    </source>
</evidence>
<feature type="binding site" description="axial binding residue" evidence="13">
    <location>
        <position position="429"/>
    </location>
    <ligand>
        <name>heme</name>
        <dbReference type="ChEBI" id="CHEBI:30413"/>
    </ligand>
    <ligandPart>
        <name>Fe</name>
        <dbReference type="ChEBI" id="CHEBI:18248"/>
    </ligandPart>
</feature>
<protein>
    <submittedName>
        <fullName evidence="15">Cytochrome P450 9e2</fullName>
    </submittedName>
</protein>
<dbReference type="GO" id="GO:0005789">
    <property type="term" value="C:endoplasmic reticulum membrane"/>
    <property type="evidence" value="ECO:0007669"/>
    <property type="project" value="UniProtKB-SubCell"/>
</dbReference>
<dbReference type="Proteomes" id="UP000053825">
    <property type="component" value="Unassembled WGS sequence"/>
</dbReference>
<dbReference type="GO" id="GO:0020037">
    <property type="term" value="F:heme binding"/>
    <property type="evidence" value="ECO:0007669"/>
    <property type="project" value="InterPro"/>
</dbReference>
<sequence length="486" mass="56225">MGYRYATYWERRGVPYVKTRLPLGITWTVFLRRATFHDHCEFIYNYDPDVRYIGLLDFGTPAVLIRDPELIKEVAIKSFGHFPDHRSFVTEDMDPIFGRNVFSLRGDQWREMRNTLSPSFTANKMKFLFDLVAECSHDFVGYLHANPGLCSMIELKDTFTRYTNDVIATSAFGISVNSMKDPKNEFYERGIDVSRFSGTLRLMKFMLLRACPRLMRMAGFTFLSPASSKFFSKVISETVQAREEQGIVRPDMIHLLLQARDTREPGAQMAIDDIVAQAFIFFLAGFDTVSTLMCYVVYELALHQDVQQRLREEVDCYLAERNGKISYESLSKMEYMEMVVSEVLRLHPPSLITDRLCLEKFNLPPAGPGYKGVTVNPNDGLLFPIYSLHRDPKYFPDPEKFDPERFNEENKAKVNPYVYIPFGVGPRKCIGNRFALMETKILMVHLLHKFLIKPNKRTSIPPVYKKGTFTLVPEDGLWITLEKRED</sequence>
<dbReference type="InterPro" id="IPR002401">
    <property type="entry name" value="Cyt_P450_E_grp-I"/>
</dbReference>
<evidence type="ECO:0000256" key="7">
    <source>
        <dbReference type="ARBA" id="ARBA00022824"/>
    </source>
</evidence>
<keyword evidence="7" id="KW-0256">Endoplasmic reticulum</keyword>
<dbReference type="PRINTS" id="PR00385">
    <property type="entry name" value="P450"/>
</dbReference>
<keyword evidence="9 14" id="KW-0560">Oxidoreductase</keyword>
<dbReference type="EMBL" id="KQ414784">
    <property type="protein sequence ID" value="KOC61105.1"/>
    <property type="molecule type" value="Genomic_DNA"/>
</dbReference>
<evidence type="ECO:0000256" key="2">
    <source>
        <dbReference type="ARBA" id="ARBA00004174"/>
    </source>
</evidence>
<evidence type="ECO:0000313" key="16">
    <source>
        <dbReference type="Proteomes" id="UP000053825"/>
    </source>
</evidence>
<proteinExistence type="inferred from homology"/>
<evidence type="ECO:0000256" key="1">
    <source>
        <dbReference type="ARBA" id="ARBA00001971"/>
    </source>
</evidence>
<accession>A0A0L7QR50</accession>
<reference evidence="15 16" key="1">
    <citation type="submission" date="2015-07" db="EMBL/GenBank/DDBJ databases">
        <title>The genome of Habropoda laboriosa.</title>
        <authorList>
            <person name="Pan H."/>
            <person name="Kapheim K."/>
        </authorList>
    </citation>
    <scope>NUCLEOTIDE SEQUENCE [LARGE SCALE GENOMIC DNA]</scope>
    <source>
        <strain evidence="15">0110345459</strain>
    </source>
</reference>
<evidence type="ECO:0000256" key="6">
    <source>
        <dbReference type="ARBA" id="ARBA00022723"/>
    </source>
</evidence>
<dbReference type="FunFam" id="1.10.630.10:FF:000042">
    <property type="entry name" value="Cytochrome P450"/>
    <property type="match status" value="1"/>
</dbReference>
<comment type="cofactor">
    <cofactor evidence="1 13">
        <name>heme</name>
        <dbReference type="ChEBI" id="CHEBI:30413"/>
    </cofactor>
</comment>
<evidence type="ECO:0000256" key="10">
    <source>
        <dbReference type="ARBA" id="ARBA00023004"/>
    </source>
</evidence>
<evidence type="ECO:0000256" key="3">
    <source>
        <dbReference type="ARBA" id="ARBA00004406"/>
    </source>
</evidence>
<dbReference type="GO" id="GO:0005506">
    <property type="term" value="F:iron ion binding"/>
    <property type="evidence" value="ECO:0007669"/>
    <property type="project" value="InterPro"/>
</dbReference>
<name>A0A0L7QR50_9HYME</name>
<organism evidence="15 16">
    <name type="scientific">Habropoda laboriosa</name>
    <dbReference type="NCBI Taxonomy" id="597456"/>
    <lineage>
        <taxon>Eukaryota</taxon>
        <taxon>Metazoa</taxon>
        <taxon>Ecdysozoa</taxon>
        <taxon>Arthropoda</taxon>
        <taxon>Hexapoda</taxon>
        <taxon>Insecta</taxon>
        <taxon>Pterygota</taxon>
        <taxon>Neoptera</taxon>
        <taxon>Endopterygota</taxon>
        <taxon>Hymenoptera</taxon>
        <taxon>Apocrita</taxon>
        <taxon>Aculeata</taxon>
        <taxon>Apoidea</taxon>
        <taxon>Anthophila</taxon>
        <taxon>Apidae</taxon>
        <taxon>Habropoda</taxon>
    </lineage>
</organism>
<dbReference type="STRING" id="597456.A0A0L7QR50"/>
<keyword evidence="12" id="KW-0472">Membrane</keyword>
<keyword evidence="10 13" id="KW-0408">Iron</keyword>
<dbReference type="GO" id="GO:0004497">
    <property type="term" value="F:monooxygenase activity"/>
    <property type="evidence" value="ECO:0007669"/>
    <property type="project" value="UniProtKB-KW"/>
</dbReference>
<evidence type="ECO:0000256" key="11">
    <source>
        <dbReference type="ARBA" id="ARBA00023033"/>
    </source>
</evidence>